<dbReference type="EMBL" id="QEWR01000004">
    <property type="protein sequence ID" value="PWD82500.1"/>
    <property type="molecule type" value="Genomic_DNA"/>
</dbReference>
<evidence type="ECO:0000259" key="2">
    <source>
        <dbReference type="Pfam" id="PF00206"/>
    </source>
</evidence>
<dbReference type="Pfam" id="PF00206">
    <property type="entry name" value="Lyase_1"/>
    <property type="match status" value="1"/>
</dbReference>
<dbReference type="GO" id="GO:0006531">
    <property type="term" value="P:aspartate metabolic process"/>
    <property type="evidence" value="ECO:0007669"/>
    <property type="project" value="TreeGrafter"/>
</dbReference>
<keyword evidence="1 4" id="KW-0456">Lyase</keyword>
<dbReference type="GO" id="GO:0008797">
    <property type="term" value="F:aspartate ammonia-lyase activity"/>
    <property type="evidence" value="ECO:0007669"/>
    <property type="project" value="UniProtKB-EC"/>
</dbReference>
<dbReference type="FunFam" id="1.10.275.10:FF:000001">
    <property type="entry name" value="Fumarate hydratase, mitochondrial"/>
    <property type="match status" value="1"/>
</dbReference>
<feature type="domain" description="Fumarate lyase N-terminal" evidence="2">
    <location>
        <begin position="11"/>
        <end position="343"/>
    </location>
</feature>
<dbReference type="Gene3D" id="1.20.200.10">
    <property type="entry name" value="Fumarase/aspartase (Central domain)"/>
    <property type="match status" value="1"/>
</dbReference>
<accession>A0A2U2AIK7</accession>
<dbReference type="SUPFAM" id="SSF48557">
    <property type="entry name" value="L-aspartase-like"/>
    <property type="match status" value="1"/>
</dbReference>
<dbReference type="InterPro" id="IPR018951">
    <property type="entry name" value="Fumarase_C_C"/>
</dbReference>
<dbReference type="InterPro" id="IPR000362">
    <property type="entry name" value="Fumarate_lyase_fam"/>
</dbReference>
<dbReference type="AlphaFoldDB" id="A0A2U2AIK7"/>
<dbReference type="Pfam" id="PF10415">
    <property type="entry name" value="FumaraseC_C"/>
    <property type="match status" value="1"/>
</dbReference>
<dbReference type="PRINTS" id="PR00149">
    <property type="entry name" value="FUMRATELYASE"/>
</dbReference>
<feature type="domain" description="Fumarase C C-terminal" evidence="3">
    <location>
        <begin position="409"/>
        <end position="460"/>
    </location>
</feature>
<organism evidence="4 5">
    <name type="scientific">Ignatzschineria indica</name>
    <dbReference type="NCBI Taxonomy" id="472583"/>
    <lineage>
        <taxon>Bacteria</taxon>
        <taxon>Pseudomonadati</taxon>
        <taxon>Pseudomonadota</taxon>
        <taxon>Gammaproteobacteria</taxon>
        <taxon>Cardiobacteriales</taxon>
        <taxon>Ignatzschineriaceae</taxon>
        <taxon>Ignatzschineria</taxon>
    </lineage>
</organism>
<dbReference type="GO" id="GO:0006099">
    <property type="term" value="P:tricarboxylic acid cycle"/>
    <property type="evidence" value="ECO:0007669"/>
    <property type="project" value="InterPro"/>
</dbReference>
<dbReference type="RefSeq" id="WP_109236480.1">
    <property type="nucleotide sequence ID" value="NZ_BMXZ01000003.1"/>
</dbReference>
<dbReference type="GO" id="GO:0005829">
    <property type="term" value="C:cytosol"/>
    <property type="evidence" value="ECO:0007669"/>
    <property type="project" value="TreeGrafter"/>
</dbReference>
<dbReference type="NCBIfam" id="NF008909">
    <property type="entry name" value="PRK12273.1"/>
    <property type="match status" value="1"/>
</dbReference>
<dbReference type="Gene3D" id="1.10.40.30">
    <property type="entry name" value="Fumarase/aspartase (C-terminal domain)"/>
    <property type="match status" value="1"/>
</dbReference>
<reference evidence="4 5" key="1">
    <citation type="journal article" date="2018" name="Genome Announc.">
        <title>Ignatzschineria cameli sp. nov., isolated from necrotic foot tissue of dromedaries (Camelus dromedarius) and associated maggots (Wohlfahrtia species) in Dubai.</title>
        <authorList>
            <person name="Tsang C.C."/>
            <person name="Tang J.Y."/>
            <person name="Fong J.Y."/>
            <person name="Kinne J."/>
            <person name="Lee H.H."/>
            <person name="Joseph M."/>
            <person name="Jose S."/>
            <person name="Schuster R.K."/>
            <person name="Tang Y."/>
            <person name="Sivakumar S."/>
            <person name="Chen J.H."/>
            <person name="Teng J.L."/>
            <person name="Lau S.K."/>
            <person name="Wernery U."/>
            <person name="Woo P.C."/>
        </authorList>
    </citation>
    <scope>NUCLEOTIDE SEQUENCE [LARGE SCALE GENOMIC DNA]</scope>
    <source>
        <strain evidence="4 5">KCTC 22643</strain>
    </source>
</reference>
<dbReference type="EC" id="4.3.1.1" evidence="4"/>
<dbReference type="CDD" id="cd01357">
    <property type="entry name" value="Aspartase"/>
    <property type="match status" value="1"/>
</dbReference>
<dbReference type="Gene3D" id="1.10.275.10">
    <property type="entry name" value="Fumarase/aspartase (N-terminal domain)"/>
    <property type="match status" value="1"/>
</dbReference>
<proteinExistence type="predicted"/>
<evidence type="ECO:0000313" key="5">
    <source>
        <dbReference type="Proteomes" id="UP000244948"/>
    </source>
</evidence>
<dbReference type="FunFam" id="1.20.200.10:FF:000001">
    <property type="entry name" value="Fumarate hydratase, mitochondrial"/>
    <property type="match status" value="1"/>
</dbReference>
<gene>
    <name evidence="4" type="primary">aspA</name>
    <name evidence="4" type="ORF">DC082_07640</name>
</gene>
<name>A0A2U2AIK7_9GAMM</name>
<keyword evidence="5" id="KW-1185">Reference proteome</keyword>
<protein>
    <submittedName>
        <fullName evidence="4">Aspartate ammonia-lyase</fullName>
        <ecNumber evidence="4">4.3.1.1</ecNumber>
    </submittedName>
</protein>
<comment type="caution">
    <text evidence="4">The sequence shown here is derived from an EMBL/GenBank/DDBJ whole genome shotgun (WGS) entry which is preliminary data.</text>
</comment>
<dbReference type="InterPro" id="IPR024083">
    <property type="entry name" value="Fumarase/histidase_N"/>
</dbReference>
<dbReference type="InterPro" id="IPR051546">
    <property type="entry name" value="Aspartate_Ammonia-Lyase"/>
</dbReference>
<evidence type="ECO:0000259" key="3">
    <source>
        <dbReference type="Pfam" id="PF10415"/>
    </source>
</evidence>
<dbReference type="PANTHER" id="PTHR42696">
    <property type="entry name" value="ASPARTATE AMMONIA-LYASE"/>
    <property type="match status" value="1"/>
</dbReference>
<dbReference type="PROSITE" id="PS00163">
    <property type="entry name" value="FUMARATE_LYASES"/>
    <property type="match status" value="1"/>
</dbReference>
<sequence length="467" mass="50785">MGYRSEVDLLGELLVPSDAYYGIHTQRAINNFTISTQKNRDNPQFIYGLAAVKKAAAKANMDLGAIKPEVGNAIVAACDLLLKDDTYYQHFPIDAFQGGAGTSLNMNVNEVIANLALETLGLEKGRYDVINPNDHVNESQSTNDAYPTGMRVAFYKVSEALIEAADYLYQGLKEKEREFSEVLKMGRTQLQDAVPMTLGMEFGAFAYQIKAGIDYLKLARQTLLSINLGGTAIGTGINTPDGYAQLAAQYLSEITGFSFKPADDLIAATSDLSDFVYFHSALKGFAVKLSKMANDLRLLSSGPRAGLKEINLPELQAGSSIMPAKINPVLPEAVNNACFKVFGNDTTVLTAAEAGQLQLNAMEPVIAQSTFESMMLLMNSCRSLQDRCIEGITANESYCLNYILNSIGIITYLNPIIGHGEGDIVGRICAKTGKSVRDVVLERGLMGAEEFDEMFSLENLRKTLGLH</sequence>
<dbReference type="PANTHER" id="PTHR42696:SF2">
    <property type="entry name" value="ASPARTATE AMMONIA-LYASE"/>
    <property type="match status" value="1"/>
</dbReference>
<evidence type="ECO:0000313" key="4">
    <source>
        <dbReference type="EMBL" id="PWD82500.1"/>
    </source>
</evidence>
<dbReference type="InterPro" id="IPR020557">
    <property type="entry name" value="Fumarate_lyase_CS"/>
</dbReference>
<dbReference type="Proteomes" id="UP000244948">
    <property type="component" value="Unassembled WGS sequence"/>
</dbReference>
<dbReference type="InterPro" id="IPR008948">
    <property type="entry name" value="L-Aspartase-like"/>
</dbReference>
<dbReference type="InterPro" id="IPR022761">
    <property type="entry name" value="Fumarate_lyase_N"/>
</dbReference>
<evidence type="ECO:0000256" key="1">
    <source>
        <dbReference type="ARBA" id="ARBA00023239"/>
    </source>
</evidence>